<feature type="signal peptide" evidence="2">
    <location>
        <begin position="1"/>
        <end position="20"/>
    </location>
</feature>
<protein>
    <recommendedName>
        <fullName evidence="5">Secreted protein</fullName>
    </recommendedName>
</protein>
<gene>
    <name evidence="3" type="ORF">P170DRAFT_440513</name>
</gene>
<dbReference type="Proteomes" id="UP000234275">
    <property type="component" value="Unassembled WGS sequence"/>
</dbReference>
<feature type="region of interest" description="Disordered" evidence="1">
    <location>
        <begin position="73"/>
        <end position="96"/>
    </location>
</feature>
<evidence type="ECO:0000256" key="2">
    <source>
        <dbReference type="SAM" id="SignalP"/>
    </source>
</evidence>
<dbReference type="VEuPathDB" id="FungiDB:P170DRAFT_440513"/>
<reference evidence="3 4" key="1">
    <citation type="submission" date="2016-12" db="EMBL/GenBank/DDBJ databases">
        <title>The genomes of Aspergillus section Nigri reveals drivers in fungal speciation.</title>
        <authorList>
            <consortium name="DOE Joint Genome Institute"/>
            <person name="Vesth T.C."/>
            <person name="Nybo J."/>
            <person name="Theobald S."/>
            <person name="Brandl J."/>
            <person name="Frisvad J.C."/>
            <person name="Nielsen K.F."/>
            <person name="Lyhne E.K."/>
            <person name="Kogle M.E."/>
            <person name="Kuo A."/>
            <person name="Riley R."/>
            <person name="Clum A."/>
            <person name="Nolan M."/>
            <person name="Lipzen A."/>
            <person name="Salamov A."/>
            <person name="Henrissat B."/>
            <person name="Wiebenga A."/>
            <person name="De Vries R.P."/>
            <person name="Grigoriev I.V."/>
            <person name="Mortensen U.H."/>
            <person name="Andersen M.R."/>
            <person name="Baker S.E."/>
        </authorList>
    </citation>
    <scope>NUCLEOTIDE SEQUENCE [LARGE SCALE GENOMIC DNA]</scope>
    <source>
        <strain evidence="3 4">IBT 23096</strain>
    </source>
</reference>
<keyword evidence="4" id="KW-1185">Reference proteome</keyword>
<feature type="chain" id="PRO_5014128242" description="Secreted protein" evidence="2">
    <location>
        <begin position="21"/>
        <end position="96"/>
    </location>
</feature>
<feature type="compositionally biased region" description="Basic and acidic residues" evidence="1">
    <location>
        <begin position="73"/>
        <end position="82"/>
    </location>
</feature>
<evidence type="ECO:0000313" key="4">
    <source>
        <dbReference type="Proteomes" id="UP000234275"/>
    </source>
</evidence>
<keyword evidence="2" id="KW-0732">Signal</keyword>
<evidence type="ECO:0000256" key="1">
    <source>
        <dbReference type="SAM" id="MobiDB-lite"/>
    </source>
</evidence>
<proteinExistence type="predicted"/>
<evidence type="ECO:0000313" key="3">
    <source>
        <dbReference type="EMBL" id="PLB44166.1"/>
    </source>
</evidence>
<name>A0A2I2FUC2_9EURO</name>
<dbReference type="AlphaFoldDB" id="A0A2I2FUC2"/>
<dbReference type="EMBL" id="MSFO01000009">
    <property type="protein sequence ID" value="PLB44166.1"/>
    <property type="molecule type" value="Genomic_DNA"/>
</dbReference>
<comment type="caution">
    <text evidence="3">The sequence shown here is derived from an EMBL/GenBank/DDBJ whole genome shotgun (WGS) entry which is preliminary data.</text>
</comment>
<sequence length="96" mass="10774">MFTIRCTISALTFLAQPAYALSCCGYRARDTQEFRSVSLASGYNLIIAFSLPTLLSIEKVFLFTSTVNRQEKAEYEKQKDKNIQQPGFAGGHPPNY</sequence>
<accession>A0A2I2FUC2</accession>
<evidence type="ECO:0008006" key="5">
    <source>
        <dbReference type="Google" id="ProtNLM"/>
    </source>
</evidence>
<organism evidence="3 4">
    <name type="scientific">Aspergillus steynii IBT 23096</name>
    <dbReference type="NCBI Taxonomy" id="1392250"/>
    <lineage>
        <taxon>Eukaryota</taxon>
        <taxon>Fungi</taxon>
        <taxon>Dikarya</taxon>
        <taxon>Ascomycota</taxon>
        <taxon>Pezizomycotina</taxon>
        <taxon>Eurotiomycetes</taxon>
        <taxon>Eurotiomycetidae</taxon>
        <taxon>Eurotiales</taxon>
        <taxon>Aspergillaceae</taxon>
        <taxon>Aspergillus</taxon>
        <taxon>Aspergillus subgen. Circumdati</taxon>
    </lineage>
</organism>
<dbReference type="OrthoDB" id="4510750at2759"/>